<dbReference type="Pfam" id="PF00201">
    <property type="entry name" value="UDPGT"/>
    <property type="match status" value="1"/>
</dbReference>
<name>A0A8C6UZ69_9GOBI</name>
<evidence type="ECO:0000256" key="2">
    <source>
        <dbReference type="ARBA" id="ARBA00009995"/>
    </source>
</evidence>
<dbReference type="FunFam" id="3.40.50.2000:FF:000021">
    <property type="entry name" value="UDP-glucuronosyltransferase"/>
    <property type="match status" value="1"/>
</dbReference>
<evidence type="ECO:0000313" key="9">
    <source>
        <dbReference type="Proteomes" id="UP000694523"/>
    </source>
</evidence>
<keyword evidence="5 7" id="KW-0812">Transmembrane</keyword>
<comment type="subcellular location">
    <subcellularLocation>
        <location evidence="1">Membrane</location>
        <topology evidence="1">Single-pass membrane protein</topology>
    </subcellularLocation>
</comment>
<evidence type="ECO:0000313" key="8">
    <source>
        <dbReference type="Ensembl" id="ENSNMLP00000043832.1"/>
    </source>
</evidence>
<dbReference type="AlphaFoldDB" id="A0A8C6UZ69"/>
<keyword evidence="6 7" id="KW-1133">Transmembrane helix</keyword>
<dbReference type="InterPro" id="IPR050271">
    <property type="entry name" value="UDP-glycosyltransferase"/>
</dbReference>
<dbReference type="PANTHER" id="PTHR48043:SF161">
    <property type="entry name" value="UDP GLUCURONOSYLTRANSFERASE FAMILY 1 MEMBER A1"/>
    <property type="match status" value="1"/>
</dbReference>
<comment type="similarity">
    <text evidence="2">Belongs to the UDP-glycosyltransferase family.</text>
</comment>
<keyword evidence="9" id="KW-1185">Reference proteome</keyword>
<organism evidence="8 9">
    <name type="scientific">Neogobius melanostomus</name>
    <name type="common">round goby</name>
    <dbReference type="NCBI Taxonomy" id="47308"/>
    <lineage>
        <taxon>Eukaryota</taxon>
        <taxon>Metazoa</taxon>
        <taxon>Chordata</taxon>
        <taxon>Craniata</taxon>
        <taxon>Vertebrata</taxon>
        <taxon>Euteleostomi</taxon>
        <taxon>Actinopterygii</taxon>
        <taxon>Neopterygii</taxon>
        <taxon>Teleostei</taxon>
        <taxon>Neoteleostei</taxon>
        <taxon>Acanthomorphata</taxon>
        <taxon>Gobiaria</taxon>
        <taxon>Gobiiformes</taxon>
        <taxon>Gobioidei</taxon>
        <taxon>Gobiidae</taxon>
        <taxon>Benthophilinae</taxon>
        <taxon>Neogobiini</taxon>
        <taxon>Neogobius</taxon>
    </lineage>
</organism>
<proteinExistence type="inferred from homology"/>
<dbReference type="SUPFAM" id="SSF53756">
    <property type="entry name" value="UDP-Glycosyltransferase/glycogen phosphorylase"/>
    <property type="match status" value="1"/>
</dbReference>
<reference evidence="8" key="1">
    <citation type="submission" date="2025-08" db="UniProtKB">
        <authorList>
            <consortium name="Ensembl"/>
        </authorList>
    </citation>
    <scope>IDENTIFICATION</scope>
</reference>
<keyword evidence="3" id="KW-0328">Glycosyltransferase</keyword>
<evidence type="ECO:0000256" key="3">
    <source>
        <dbReference type="ARBA" id="ARBA00022676"/>
    </source>
</evidence>
<dbReference type="Gene3D" id="3.40.50.2000">
    <property type="entry name" value="Glycogen Phosphorylase B"/>
    <property type="match status" value="2"/>
</dbReference>
<evidence type="ECO:0000256" key="7">
    <source>
        <dbReference type="SAM" id="Phobius"/>
    </source>
</evidence>
<dbReference type="FunFam" id="3.40.50.2000:FF:000176">
    <property type="entry name" value="UDP glucuronosyltransferase 1 family, polypeptide A7"/>
    <property type="match status" value="1"/>
</dbReference>
<reference evidence="8" key="2">
    <citation type="submission" date="2025-09" db="UniProtKB">
        <authorList>
            <consortium name="Ensembl"/>
        </authorList>
    </citation>
    <scope>IDENTIFICATION</scope>
</reference>
<dbReference type="Ensembl" id="ENSNMLT00000048662.1">
    <property type="protein sequence ID" value="ENSNMLP00000043832.1"/>
    <property type="gene ID" value="ENSNMLG00000026535.1"/>
</dbReference>
<accession>A0A8C6UZ69</accession>
<dbReference type="GO" id="GO:0016020">
    <property type="term" value="C:membrane"/>
    <property type="evidence" value="ECO:0007669"/>
    <property type="project" value="UniProtKB-SubCell"/>
</dbReference>
<sequence length="522" mass="58949">IVVCSTSCQLFHAMGWFPVLGLLLCLSVGLSEGSKLLVAPMDGSHWLSMKILVMELSARGHEVVVLVPENSLLIKGSQTFTTVIYKVPYTKEELDGKFNELRKGVFSPPKFSDLMTNVERLVNFTTMQVKGCEYMLNNKELMDQLRGEGFDAMLSDPFIPCGSVLAHMFSIPAVYFLNGLPCQLDFRANQCPSPPSYIPIFYSGNTDKMNFLQRAKNFILYNIESYVCTVMYASFDDLVSRYISEDMTYQKLLGEGAIWLLRNDFTFQWPRPIMPNMVFIGGINCVTTKPLPADLEEFVEGSGDDGFIVFTMGSMVSDMPLKTATFFFEAFRQIPQRVLWRYEGKVPENAPKNVKLLKWLPQNDLLAHPKARLFMTHGGTHGIYEGICHGRDNVHRMTARGVAEQLLIFDLSTEAIATAVKKIITDKSYKEKMQTLSSLHHDRPVPPLDLAVFWTEFVMRHKGADHLRVAAHDLNWIQYFCLDVLAFLTLIVVTVIGITVKCCLFCTRKCCGRGTAVKKKQA</sequence>
<feature type="transmembrane region" description="Helical" evidence="7">
    <location>
        <begin position="476"/>
        <end position="500"/>
    </location>
</feature>
<dbReference type="GO" id="GO:0008194">
    <property type="term" value="F:UDP-glycosyltransferase activity"/>
    <property type="evidence" value="ECO:0007669"/>
    <property type="project" value="InterPro"/>
</dbReference>
<evidence type="ECO:0000256" key="6">
    <source>
        <dbReference type="ARBA" id="ARBA00022989"/>
    </source>
</evidence>
<keyword evidence="7" id="KW-0472">Membrane</keyword>
<evidence type="ECO:0000256" key="5">
    <source>
        <dbReference type="ARBA" id="ARBA00022692"/>
    </source>
</evidence>
<evidence type="ECO:0000256" key="4">
    <source>
        <dbReference type="ARBA" id="ARBA00022679"/>
    </source>
</evidence>
<protein>
    <submittedName>
        <fullName evidence="8">UDP glucuronosyltransferase 1 family, polypeptide A1</fullName>
    </submittedName>
</protein>
<dbReference type="PANTHER" id="PTHR48043">
    <property type="entry name" value="EG:EG0003.4 PROTEIN-RELATED"/>
    <property type="match status" value="1"/>
</dbReference>
<keyword evidence="4" id="KW-0808">Transferase</keyword>
<dbReference type="CDD" id="cd03784">
    <property type="entry name" value="GT1_Gtf-like"/>
    <property type="match status" value="1"/>
</dbReference>
<dbReference type="InterPro" id="IPR002213">
    <property type="entry name" value="UDP_glucos_trans"/>
</dbReference>
<evidence type="ECO:0000256" key="1">
    <source>
        <dbReference type="ARBA" id="ARBA00004167"/>
    </source>
</evidence>
<dbReference type="Proteomes" id="UP000694523">
    <property type="component" value="Unplaced"/>
</dbReference>